<evidence type="ECO:0000313" key="3">
    <source>
        <dbReference type="EMBL" id="NMG16675.1"/>
    </source>
</evidence>
<dbReference type="Gene3D" id="3.60.21.10">
    <property type="match status" value="1"/>
</dbReference>
<dbReference type="PANTHER" id="PTHR33393">
    <property type="entry name" value="POLYGLUTAMINE SYNTHESIS ACCESSORY PROTEIN RV0574C-RELATED"/>
    <property type="match status" value="1"/>
</dbReference>
<evidence type="ECO:0000256" key="1">
    <source>
        <dbReference type="ARBA" id="ARBA00005662"/>
    </source>
</evidence>
<name>A0ABX1NXB9_9RHOO</name>
<dbReference type="EMBL" id="WTVP01000043">
    <property type="protein sequence ID" value="NMG16675.1"/>
    <property type="molecule type" value="Genomic_DNA"/>
</dbReference>
<evidence type="ECO:0000313" key="4">
    <source>
        <dbReference type="Proteomes" id="UP000633943"/>
    </source>
</evidence>
<dbReference type="Proteomes" id="UP000633943">
    <property type="component" value="Unassembled WGS sequence"/>
</dbReference>
<dbReference type="PANTHER" id="PTHR33393:SF11">
    <property type="entry name" value="POLYGLUTAMINE SYNTHESIS ACCESSORY PROTEIN RV0574C-RELATED"/>
    <property type="match status" value="1"/>
</dbReference>
<dbReference type="CDD" id="cd07381">
    <property type="entry name" value="MPP_CapA"/>
    <property type="match status" value="1"/>
</dbReference>
<dbReference type="Pfam" id="PF09587">
    <property type="entry name" value="PGA_cap"/>
    <property type="match status" value="1"/>
</dbReference>
<protein>
    <submittedName>
        <fullName evidence="3">Poly-gamma-glutamate biosynthesis protein</fullName>
    </submittedName>
</protein>
<dbReference type="SMART" id="SM00854">
    <property type="entry name" value="PGA_cap"/>
    <property type="match status" value="1"/>
</dbReference>
<accession>A0ABX1NXB9</accession>
<comment type="similarity">
    <text evidence="1">Belongs to the CapA family.</text>
</comment>
<organism evidence="3 4">
    <name type="scientific">Aromatoleum bremense</name>
    <dbReference type="NCBI Taxonomy" id="76115"/>
    <lineage>
        <taxon>Bacteria</taxon>
        <taxon>Pseudomonadati</taxon>
        <taxon>Pseudomonadota</taxon>
        <taxon>Betaproteobacteria</taxon>
        <taxon>Rhodocyclales</taxon>
        <taxon>Rhodocyclaceae</taxon>
        <taxon>Aromatoleum</taxon>
    </lineage>
</organism>
<dbReference type="InterPro" id="IPR029052">
    <property type="entry name" value="Metallo-depent_PP-like"/>
</dbReference>
<proteinExistence type="inferred from homology"/>
<feature type="domain" description="Capsule synthesis protein CapA" evidence="2">
    <location>
        <begin position="9"/>
        <end position="314"/>
    </location>
</feature>
<gene>
    <name evidence="3" type="ORF">GPA24_14210</name>
</gene>
<dbReference type="InterPro" id="IPR019079">
    <property type="entry name" value="Capsule_synth_CapA"/>
</dbReference>
<evidence type="ECO:0000259" key="2">
    <source>
        <dbReference type="SMART" id="SM00854"/>
    </source>
</evidence>
<sequence length="395" mass="42478">MAEETLQITFFMCGDVMTGRGIDQILPHPSHPQLFEPHVTSALDYVALAERRCGPIPRAVTPAWIWGDALAVLDSMRPDVRLINLETAVTASDDAWPAKGIHYRMHPANIAALTALRPDCCALANNHVLDWGRRGLCETLDVLHAAGIPTAGAGRDLAEATRPTCIAPRTARARDDGAGSGHGAAPAATPRAMAGPRVLVFAVAVESSGVPHAWAATAGRPGVAWLAAPSPAAAAVILDTVAARRQPGDVVVVSIHWGPNWVARIPTEHRAFAHLLVEGGVDVVHGHSSHHPLAIEVYRERLILYGCGDFLNDYEGISGHAAFRPDLALMYFPVLDAGSGRLLRLTLVPTRIDRLRVNRANDEEIAWLQATLDRECQPFGTRVVREGDVLRVSGR</sequence>
<dbReference type="RefSeq" id="WP_169203247.1">
    <property type="nucleotide sequence ID" value="NZ_CP059467.1"/>
</dbReference>
<comment type="caution">
    <text evidence="3">The sequence shown here is derived from an EMBL/GenBank/DDBJ whole genome shotgun (WGS) entry which is preliminary data.</text>
</comment>
<reference evidence="3 4" key="1">
    <citation type="submission" date="2019-12" db="EMBL/GenBank/DDBJ databases">
        <title>Comparative genomics gives insights into the taxonomy of the Azoarcus-Aromatoleum group and reveals separate origins of nif in the plant-associated Azoarcus and non-plant-associated Aromatoleum sub-groups.</title>
        <authorList>
            <person name="Lafos M."/>
            <person name="Maluk M."/>
            <person name="Batista M."/>
            <person name="Junghare M."/>
            <person name="Carmona M."/>
            <person name="Faoro H."/>
            <person name="Cruz L.M."/>
            <person name="Battistoni F."/>
            <person name="De Souza E."/>
            <person name="Pedrosa F."/>
            <person name="Chen W.-M."/>
            <person name="Poole P.S."/>
            <person name="Dixon R.A."/>
            <person name="James E.K."/>
        </authorList>
    </citation>
    <scope>NUCLEOTIDE SEQUENCE [LARGE SCALE GENOMIC DNA]</scope>
    <source>
        <strain evidence="3 4">PbN1</strain>
    </source>
</reference>
<dbReference type="SUPFAM" id="SSF56300">
    <property type="entry name" value="Metallo-dependent phosphatases"/>
    <property type="match status" value="1"/>
</dbReference>
<keyword evidence="4" id="KW-1185">Reference proteome</keyword>
<dbReference type="InterPro" id="IPR052169">
    <property type="entry name" value="CW_Biosynth-Accessory"/>
</dbReference>